<dbReference type="EMBL" id="AJAK01000023">
    <property type="protein sequence ID" value="EOH73871.1"/>
    <property type="molecule type" value="Genomic_DNA"/>
</dbReference>
<evidence type="ECO:0000259" key="7">
    <source>
        <dbReference type="Pfam" id="PF00746"/>
    </source>
</evidence>
<feature type="domain" description="SpaA-like prealbumin fold" evidence="8">
    <location>
        <begin position="711"/>
        <end position="800"/>
    </location>
</feature>
<feature type="domain" description="SpaA-like prealbumin fold" evidence="8">
    <location>
        <begin position="993"/>
        <end position="1078"/>
    </location>
</feature>
<dbReference type="NCBIfam" id="TIGR01167">
    <property type="entry name" value="LPXTG_anchor"/>
    <property type="match status" value="1"/>
</dbReference>
<feature type="domain" description="SpaA-like prealbumin fold" evidence="8">
    <location>
        <begin position="1179"/>
        <end position="1260"/>
    </location>
</feature>
<accession>R2QZQ7</accession>
<organism evidence="9 11">
    <name type="scientific">Enterococcus malodoratus ATCC 43197</name>
    <dbReference type="NCBI Taxonomy" id="1158601"/>
    <lineage>
        <taxon>Bacteria</taxon>
        <taxon>Bacillati</taxon>
        <taxon>Bacillota</taxon>
        <taxon>Bacilli</taxon>
        <taxon>Lactobacillales</taxon>
        <taxon>Enterococcaceae</taxon>
        <taxon>Enterococcus</taxon>
    </lineage>
</organism>
<dbReference type="STRING" id="71451.RV07_GL002663"/>
<reference evidence="10 12" key="2">
    <citation type="submission" date="2013-03" db="EMBL/GenBank/DDBJ databases">
        <title>The Genome Sequence of Enterococcus malodoratus ATCC_43197 (PacBio/Illumina hybrid assembly).</title>
        <authorList>
            <consortium name="The Broad Institute Genomics Platform"/>
            <consortium name="The Broad Institute Genome Sequencing Center for Infectious Disease"/>
            <person name="Earl A."/>
            <person name="Russ C."/>
            <person name="Gilmore M."/>
            <person name="Surin D."/>
            <person name="Walker B."/>
            <person name="Young S."/>
            <person name="Zeng Q."/>
            <person name="Gargeya S."/>
            <person name="Fitzgerald M."/>
            <person name="Haas B."/>
            <person name="Abouelleil A."/>
            <person name="Allen A.W."/>
            <person name="Alvarado L."/>
            <person name="Arachchi H.M."/>
            <person name="Berlin A.M."/>
            <person name="Chapman S.B."/>
            <person name="Gainer-Dewar J."/>
            <person name="Goldberg J."/>
            <person name="Griggs A."/>
            <person name="Gujja S."/>
            <person name="Hansen M."/>
            <person name="Howarth C."/>
            <person name="Imamovic A."/>
            <person name="Ireland A."/>
            <person name="Larimer J."/>
            <person name="McCowan C."/>
            <person name="Murphy C."/>
            <person name="Pearson M."/>
            <person name="Poon T.W."/>
            <person name="Priest M."/>
            <person name="Roberts A."/>
            <person name="Saif S."/>
            <person name="Shea T."/>
            <person name="Sisk P."/>
            <person name="Sykes S."/>
            <person name="Wortman J."/>
            <person name="Nusbaum C."/>
            <person name="Birren B."/>
        </authorList>
    </citation>
    <scope>NUCLEOTIDE SEQUENCE [LARGE SCALE GENOMIC DNA]</scope>
    <source>
        <strain evidence="10 12">ATCC 43197</strain>
    </source>
</reference>
<keyword evidence="6" id="KW-1133">Transmembrane helix</keyword>
<dbReference type="RefSeq" id="WP_010742339.1">
    <property type="nucleotide sequence ID" value="NZ_KB946251.1"/>
</dbReference>
<feature type="transmembrane region" description="Helical" evidence="6">
    <location>
        <begin position="1300"/>
        <end position="1318"/>
    </location>
</feature>
<dbReference type="PATRIC" id="fig|1158601.3.peg.3520"/>
<dbReference type="Gene3D" id="2.60.40.10">
    <property type="entry name" value="Immunoglobulins"/>
    <property type="match status" value="7"/>
</dbReference>
<dbReference type="PANTHER" id="PTHR36108:SF13">
    <property type="entry name" value="COLOSSIN-B-RELATED"/>
    <property type="match status" value="1"/>
</dbReference>
<feature type="domain" description="Gram-positive cocci surface proteins LPxTG" evidence="7">
    <location>
        <begin position="1286"/>
        <end position="1323"/>
    </location>
</feature>
<protein>
    <submittedName>
        <fullName evidence="9">LPXTG-domain-containing protein cell wall anchor domain</fullName>
    </submittedName>
</protein>
<comment type="similarity">
    <text evidence="1">Belongs to the serine-aspartate repeat-containing protein (SDr) family.</text>
</comment>
<evidence type="ECO:0000256" key="5">
    <source>
        <dbReference type="ARBA" id="ARBA00023088"/>
    </source>
</evidence>
<comment type="caution">
    <text evidence="9">The sequence shown here is derived from an EMBL/GenBank/DDBJ whole genome shotgun (WGS) entry which is preliminary data.</text>
</comment>
<keyword evidence="6" id="KW-0472">Membrane</keyword>
<evidence type="ECO:0000313" key="9">
    <source>
        <dbReference type="EMBL" id="EOH73871.1"/>
    </source>
</evidence>
<dbReference type="InterPro" id="IPR019931">
    <property type="entry name" value="LPXTG_anchor"/>
</dbReference>
<feature type="domain" description="SpaA-like prealbumin fold" evidence="8">
    <location>
        <begin position="807"/>
        <end position="894"/>
    </location>
</feature>
<keyword evidence="5" id="KW-0572">Peptidoglycan-anchor</keyword>
<evidence type="ECO:0000313" key="12">
    <source>
        <dbReference type="Proteomes" id="UP000014148"/>
    </source>
</evidence>
<dbReference type="Pfam" id="PF00746">
    <property type="entry name" value="Gram_pos_anchor"/>
    <property type="match status" value="1"/>
</dbReference>
<keyword evidence="6" id="KW-0812">Transmembrane</keyword>
<keyword evidence="4" id="KW-0732">Signal</keyword>
<evidence type="ECO:0000259" key="8">
    <source>
        <dbReference type="Pfam" id="PF17802"/>
    </source>
</evidence>
<dbReference type="Pfam" id="PF17802">
    <property type="entry name" value="SpaA"/>
    <property type="match status" value="7"/>
</dbReference>
<evidence type="ECO:0000256" key="4">
    <source>
        <dbReference type="ARBA" id="ARBA00022729"/>
    </source>
</evidence>
<evidence type="ECO:0000256" key="3">
    <source>
        <dbReference type="ARBA" id="ARBA00022525"/>
    </source>
</evidence>
<keyword evidence="3" id="KW-0964">Secreted</keyword>
<dbReference type="EMBL" id="ASWA01000003">
    <property type="protein sequence ID" value="EOT67209.1"/>
    <property type="molecule type" value="Genomic_DNA"/>
</dbReference>
<dbReference type="PANTHER" id="PTHR36108">
    <property type="entry name" value="COLOSSIN-B-RELATED"/>
    <property type="match status" value="1"/>
</dbReference>
<evidence type="ECO:0000256" key="2">
    <source>
        <dbReference type="ARBA" id="ARBA00022512"/>
    </source>
</evidence>
<evidence type="ECO:0000313" key="10">
    <source>
        <dbReference type="EMBL" id="EOT67209.1"/>
    </source>
</evidence>
<reference evidence="9 11" key="1">
    <citation type="submission" date="2013-02" db="EMBL/GenBank/DDBJ databases">
        <title>The Genome Sequence of Enterococcus malodoratus ATCC_43197.</title>
        <authorList>
            <consortium name="The Broad Institute Genome Sequencing Platform"/>
            <consortium name="The Broad Institute Genome Sequencing Center for Infectious Disease"/>
            <person name="Earl A.M."/>
            <person name="Gilmore M.S."/>
            <person name="Lebreton F."/>
            <person name="Walker B."/>
            <person name="Young S.K."/>
            <person name="Zeng Q."/>
            <person name="Gargeya S."/>
            <person name="Fitzgerald M."/>
            <person name="Haas B."/>
            <person name="Abouelleil A."/>
            <person name="Alvarado L."/>
            <person name="Arachchi H.M."/>
            <person name="Berlin A.M."/>
            <person name="Chapman S.B."/>
            <person name="Dewar J."/>
            <person name="Goldberg J."/>
            <person name="Griggs A."/>
            <person name="Gujja S."/>
            <person name="Hansen M."/>
            <person name="Howarth C."/>
            <person name="Imamovic A."/>
            <person name="Larimer J."/>
            <person name="McCowan C."/>
            <person name="Murphy C."/>
            <person name="Neiman D."/>
            <person name="Pearson M."/>
            <person name="Priest M."/>
            <person name="Roberts A."/>
            <person name="Saif S."/>
            <person name="Shea T."/>
            <person name="Sisk P."/>
            <person name="Sykes S."/>
            <person name="Wortman J."/>
            <person name="Nusbaum C."/>
            <person name="Birren B."/>
        </authorList>
    </citation>
    <scope>NUCLEOTIDE SEQUENCE [LARGE SCALE GENOMIC DNA]</scope>
    <source>
        <strain evidence="9 11">ATCC 43197</strain>
    </source>
</reference>
<dbReference type="InterPro" id="IPR041033">
    <property type="entry name" value="SpaA_PFL_dom_1"/>
</dbReference>
<feature type="domain" description="SpaA-like prealbumin fold" evidence="8">
    <location>
        <begin position="619"/>
        <end position="706"/>
    </location>
</feature>
<evidence type="ECO:0000313" key="11">
    <source>
        <dbReference type="Proteomes" id="UP000013783"/>
    </source>
</evidence>
<keyword evidence="12" id="KW-1185">Reference proteome</keyword>
<dbReference type="Proteomes" id="UP000013783">
    <property type="component" value="Unassembled WGS sequence"/>
</dbReference>
<dbReference type="eggNOG" id="COG4932">
    <property type="taxonomic scope" value="Bacteria"/>
</dbReference>
<gene>
    <name evidence="10" type="ORF">I585_02730</name>
    <name evidence="9" type="ORF">UAI_03547</name>
</gene>
<dbReference type="SUPFAM" id="SSF49478">
    <property type="entry name" value="Cna protein B-type domain"/>
    <property type="match status" value="7"/>
</dbReference>
<feature type="domain" description="SpaA-like prealbumin fold" evidence="8">
    <location>
        <begin position="900"/>
        <end position="988"/>
    </location>
</feature>
<feature type="domain" description="SpaA-like prealbumin fold" evidence="8">
    <location>
        <begin position="1086"/>
        <end position="1171"/>
    </location>
</feature>
<keyword evidence="2" id="KW-0134">Cell wall</keyword>
<dbReference type="InterPro" id="IPR013783">
    <property type="entry name" value="Ig-like_fold"/>
</dbReference>
<sequence length="1325" mass="143662">MNKKVLNKTVYLLASFFMILGQLGIMQVFAETTNTSLQISTASKEAKVGETFAVDLQGTPEQLSNFQFTKDGSISEVKKETINDNQQKIYLKGNKAGTFKLAGKSGTTVTNELSITITDGHQATQNSAAVSPNLPVEGNSISTPVEKAGIQPAAGNLTPDPKAAGDDPGVTLTATNPIGSQQQVELDVTLSTSAGKLSKDGSVSVSIPKTIVQDPSQLADQIVIGDPFSLGTPAYSEDANGNYVLNVKYDSTKIDQTSAQGYTFKVRFRAPYFENNETVPKEVNFGVQLDVNGERVSEDKKTSETQPSQSGAPAFLKYSGLPYNEINGQKVYLLDTTPDTYNNNFVIIVNYNHNSYDNVTVNDQLPNNTVLHDGYKILTDVTSGDASPYKHINIYKVDQWNSNGTPKHYTYVTSDFKDKISTTDGSLSVNLGGVSSNDAYVITYGLSVDPTVTAKDFGTRYNDARELENGSQINQSKVPMIIDDSHYQAIKLNKTVDQKTLASKKGTIGYSLTLSSSSDVVHAGTIITDPLPENTRFDKTTSYDPNYISEVSYDKTKNSISYKLLKDIHANESTAIKFDVSYANAASVPGEKIVNKASINYAGSTIYSNDVTTTLAGSAYLYKTDKDSGDPLANAEFKIVDSANKTIVEGLTSDGNGFINSGLLDPGNYSFIEVKAPNGYDLDNTPIPFVVKEGQETPINLSVTNKKTLTGTVVLTKMDSKSEAPLQGAVFELRDKDGKVQQTGLTTGSDGKLTIDNLVPGDYQLIETKAPDGYELDKTPLTFTIEKDQTKPVQVSMMNKKKAPGIVILTKMDSKTEAPLQGAVFELRDKNDNILKSGLTTGPDGKLTIDNLAPGEYQLIETKAPTGYELDKTPLTFTIEKDQTKPVQVSMMNKQKDTGAVILTKKDATSGENLQGAVFELEKRDGTPLKSGLPTGADGKLAIDNLVPGEYQLVETKAPTGHDLDKTPVTFKIETGKDAAVQVSMTNKQSVDSVVLTKTDDATGENLQGAVFKLEKQDGTPLKNGLTTGPDGKLAVNNLAPGKYQFIETQAPTGYELDKTPVSFTIEKDQETAVQVSKTNKATPGAVILEKIDSETGSKLAGATFELRDKDNKVVLKNLVTDSNGKLAIKKLHAGNYQLIETKAPEGYILDKTPVKFTIKANENTQKQLTKTNKEKGKTVRLEKRDALTNEVLADANFKLIDNHGKTIQTKLVTDKNGSLSVSGLKNGKYSLVETKAPDGYILDQIPLHFVISDKTSFVQLTKLNIRKINLTVKVPHVTHRSHTYSVKTYPKTGESKSTVLTIIGLIVIGLLAVLMWMNRRRQQG</sequence>
<name>R2QZQ7_9ENTE</name>
<dbReference type="Proteomes" id="UP000014148">
    <property type="component" value="Unassembled WGS sequence"/>
</dbReference>
<proteinExistence type="inferred from homology"/>
<evidence type="ECO:0000256" key="1">
    <source>
        <dbReference type="ARBA" id="ARBA00007257"/>
    </source>
</evidence>
<evidence type="ECO:0000256" key="6">
    <source>
        <dbReference type="SAM" id="Phobius"/>
    </source>
</evidence>